<protein>
    <submittedName>
        <fullName evidence="11">Facilitated trehalose transporter Tret1</fullName>
    </submittedName>
</protein>
<feature type="transmembrane region" description="Helical" evidence="9">
    <location>
        <begin position="12"/>
        <end position="33"/>
    </location>
</feature>
<feature type="transmembrane region" description="Helical" evidence="9">
    <location>
        <begin position="53"/>
        <end position="76"/>
    </location>
</feature>
<keyword evidence="5 9" id="KW-0472">Membrane</keyword>
<dbReference type="InterPro" id="IPR020846">
    <property type="entry name" value="MFS_dom"/>
</dbReference>
<dbReference type="GO" id="GO:0005886">
    <property type="term" value="C:plasma membrane"/>
    <property type="evidence" value="ECO:0007669"/>
    <property type="project" value="UniProtKB-SubCell"/>
</dbReference>
<dbReference type="Pfam" id="PF00083">
    <property type="entry name" value="Sugar_tr"/>
    <property type="match status" value="1"/>
</dbReference>
<feature type="transmembrane region" description="Helical" evidence="9">
    <location>
        <begin position="284"/>
        <end position="306"/>
    </location>
</feature>
<comment type="subcellular location">
    <subcellularLocation>
        <location evidence="1">Cell membrane</location>
        <topology evidence="1">Multi-pass membrane protein</topology>
    </subcellularLocation>
</comment>
<dbReference type="InterPro" id="IPR003663">
    <property type="entry name" value="Sugar/inositol_transpt"/>
</dbReference>
<dbReference type="PROSITE" id="PS50850">
    <property type="entry name" value="MFS"/>
    <property type="match status" value="1"/>
</dbReference>
<reference evidence="11" key="1">
    <citation type="journal article" date="2016" name="Mol. Ecol. Resour.">
        <title>Evaluation of the impact of RNA preservation methods of spiders for de novo transcriptome assembly.</title>
        <authorList>
            <person name="Kono N."/>
            <person name="Nakamura H."/>
            <person name="Ito Y."/>
            <person name="Tomita M."/>
            <person name="Arakawa K."/>
        </authorList>
    </citation>
    <scope>NUCLEOTIDE SEQUENCE</scope>
    <source>
        <tissue evidence="11">Whole body</tissue>
    </source>
</reference>
<dbReference type="Gene3D" id="1.20.1250.20">
    <property type="entry name" value="MFS general substrate transporter like domains"/>
    <property type="match status" value="1"/>
</dbReference>
<keyword evidence="4 9" id="KW-1133">Transmembrane helix</keyword>
<dbReference type="PRINTS" id="PR00171">
    <property type="entry name" value="SUGRTRNSPORT"/>
</dbReference>
<dbReference type="AlphaFoldDB" id="A0A2L2YMT9"/>
<dbReference type="PANTHER" id="PTHR48021">
    <property type="match status" value="1"/>
</dbReference>
<evidence type="ECO:0000256" key="8">
    <source>
        <dbReference type="RuleBase" id="RU003346"/>
    </source>
</evidence>
<dbReference type="EMBL" id="IAAA01032432">
    <property type="protein sequence ID" value="LAA08758.1"/>
    <property type="molecule type" value="mRNA"/>
</dbReference>
<dbReference type="OrthoDB" id="6612291at2759"/>
<feature type="transmembrane region" description="Helical" evidence="9">
    <location>
        <begin position="313"/>
        <end position="336"/>
    </location>
</feature>
<evidence type="ECO:0000256" key="7">
    <source>
        <dbReference type="ARBA" id="ARBA00024348"/>
    </source>
</evidence>
<dbReference type="InterPro" id="IPR005828">
    <property type="entry name" value="MFS_sugar_transport-like"/>
</dbReference>
<dbReference type="InterPro" id="IPR036259">
    <property type="entry name" value="MFS_trans_sf"/>
</dbReference>
<dbReference type="PROSITE" id="PS00217">
    <property type="entry name" value="SUGAR_TRANSPORT_2"/>
    <property type="match status" value="1"/>
</dbReference>
<organism evidence="11">
    <name type="scientific">Parasteatoda tepidariorum</name>
    <name type="common">Common house spider</name>
    <name type="synonym">Achaearanea tepidariorum</name>
    <dbReference type="NCBI Taxonomy" id="114398"/>
    <lineage>
        <taxon>Eukaryota</taxon>
        <taxon>Metazoa</taxon>
        <taxon>Ecdysozoa</taxon>
        <taxon>Arthropoda</taxon>
        <taxon>Chelicerata</taxon>
        <taxon>Arachnida</taxon>
        <taxon>Araneae</taxon>
        <taxon>Araneomorphae</taxon>
        <taxon>Entelegynae</taxon>
        <taxon>Araneoidea</taxon>
        <taxon>Theridiidae</taxon>
        <taxon>Parasteatoda</taxon>
    </lineage>
</organism>
<keyword evidence="6" id="KW-0325">Glycoprotein</keyword>
<dbReference type="PANTHER" id="PTHR48021:SF1">
    <property type="entry name" value="GH07001P-RELATED"/>
    <property type="match status" value="1"/>
</dbReference>
<evidence type="ECO:0000259" key="10">
    <source>
        <dbReference type="PROSITE" id="PS50850"/>
    </source>
</evidence>
<evidence type="ECO:0000256" key="6">
    <source>
        <dbReference type="ARBA" id="ARBA00023180"/>
    </source>
</evidence>
<dbReference type="NCBIfam" id="TIGR00879">
    <property type="entry name" value="SP"/>
    <property type="match status" value="1"/>
</dbReference>
<keyword evidence="8" id="KW-0813">Transport</keyword>
<name>A0A2L2YMT9_PARTP</name>
<feature type="transmembrane region" description="Helical" evidence="9">
    <location>
        <begin position="249"/>
        <end position="272"/>
    </location>
</feature>
<feature type="domain" description="Major facilitator superfamily (MFS) profile" evidence="10">
    <location>
        <begin position="1"/>
        <end position="439"/>
    </location>
</feature>
<proteinExistence type="evidence at transcript level"/>
<dbReference type="InterPro" id="IPR050549">
    <property type="entry name" value="MFS_Trehalose_Transporter"/>
</dbReference>
<dbReference type="SUPFAM" id="SSF103473">
    <property type="entry name" value="MFS general substrate transporter"/>
    <property type="match status" value="1"/>
</dbReference>
<evidence type="ECO:0000256" key="1">
    <source>
        <dbReference type="ARBA" id="ARBA00004651"/>
    </source>
</evidence>
<feature type="transmembrane region" description="Helical" evidence="9">
    <location>
        <begin position="416"/>
        <end position="435"/>
    </location>
</feature>
<sequence>MIEKLNLLHTHLATMSALLNVVAIGIMSVFSATASIDMKAPGSRFPNITNNQITWIASLPSITATFGNFFSGYLSLKLGRKAVLMYVSFPFLLSWLMIAYAPSLSWIYAGRLLSGFCSGLCSVAIPAYIIEIATIEIRGLLGSCYQVSYTIGVLIAMSFGLFFRWSWLAIIGALFVASASCMMLMMPESPAWLIAKGKKEEAIEVTYFLKGKNIDSNKEYSKLLDHVVEQHQNSVSLHDFKEPQLYKPIALAVGLVFFQQFSGVNALMAYTVEIFEHAESSVDPSIAAIIIASVQVIATMIGSVLVDKVGRTTLYIISGIFVSLGLFILGINGIVAENVNLSPEIYGWIPLIGFIIFVASFSLGYGPIPYLMTPEFVPLHSRTAVLAIAGVFSSLFLFIVTKTFNDFRDFLSDYGIYWVYGIFSLLGCLFCWICLPETKGKSINEIQQSFKNLDINPINDTDASNDSIS</sequence>
<feature type="transmembrane region" description="Helical" evidence="9">
    <location>
        <begin position="83"/>
        <end position="101"/>
    </location>
</feature>
<feature type="transmembrane region" description="Helical" evidence="9">
    <location>
        <begin position="348"/>
        <end position="372"/>
    </location>
</feature>
<accession>A0A2L2YMT9</accession>
<keyword evidence="2" id="KW-1003">Cell membrane</keyword>
<dbReference type="FunFam" id="1.20.1250.20:FF:000055">
    <property type="entry name" value="Facilitated trehalose transporter Tret1-2 homolog"/>
    <property type="match status" value="1"/>
</dbReference>
<evidence type="ECO:0000256" key="5">
    <source>
        <dbReference type="ARBA" id="ARBA00023136"/>
    </source>
</evidence>
<evidence type="ECO:0000256" key="4">
    <source>
        <dbReference type="ARBA" id="ARBA00022989"/>
    </source>
</evidence>
<comment type="similarity">
    <text evidence="7">Belongs to the major facilitator superfamily. Sugar transporter (TC 2.A.1.1) family. Trehalose transporter subfamily.</text>
</comment>
<keyword evidence="3 9" id="KW-0812">Transmembrane</keyword>
<dbReference type="EMBL" id="IAAA01032433">
    <property type="protein sequence ID" value="LAA08760.1"/>
    <property type="molecule type" value="mRNA"/>
</dbReference>
<evidence type="ECO:0000256" key="9">
    <source>
        <dbReference type="SAM" id="Phobius"/>
    </source>
</evidence>
<evidence type="ECO:0000256" key="2">
    <source>
        <dbReference type="ARBA" id="ARBA00022475"/>
    </source>
</evidence>
<dbReference type="InterPro" id="IPR005829">
    <property type="entry name" value="Sugar_transporter_CS"/>
</dbReference>
<evidence type="ECO:0000256" key="3">
    <source>
        <dbReference type="ARBA" id="ARBA00022692"/>
    </source>
</evidence>
<evidence type="ECO:0000313" key="11">
    <source>
        <dbReference type="EMBL" id="LAA08760.1"/>
    </source>
</evidence>
<feature type="transmembrane region" description="Helical" evidence="9">
    <location>
        <begin position="384"/>
        <end position="404"/>
    </location>
</feature>
<feature type="transmembrane region" description="Helical" evidence="9">
    <location>
        <begin position="107"/>
        <end position="128"/>
    </location>
</feature>
<dbReference type="GO" id="GO:0022857">
    <property type="term" value="F:transmembrane transporter activity"/>
    <property type="evidence" value="ECO:0007669"/>
    <property type="project" value="InterPro"/>
</dbReference>
<feature type="transmembrane region" description="Helical" evidence="9">
    <location>
        <begin position="165"/>
        <end position="186"/>
    </location>
</feature>